<sequence>MTSWYCSDSSGEPTAYRIFVIFTNIDSYFSICGRHATQLPHPFVVLLMLVPQTFWILRVISDDGTDQLQSKCASRLHSGIPDELATVAMAGAFRRSAALQAMAAFSVLALVVPDQTPYNENYRLGEDSHRRVQVQLSPDVDWFATFVKCSQEMNSSNVMYRPVACRRGNSSFVYVLTGLGSYLAENLEPSCGYLAMTPLALGGLENWRTATAAATLEDVNYEDVVRSMSEGFAVRFPFRSGGFIDCLRGLISDSSGEPTVYRIFVIVTNIDSYFSICGRHATQLPHPFVVLLMLVPQTFWILRVISGT</sequence>
<dbReference type="EnsemblPlants" id="ONIVA01G01210.1">
    <property type="protein sequence ID" value="ONIVA01G01210.1"/>
    <property type="gene ID" value="ONIVA01G01210"/>
</dbReference>
<name>A0A0E0FFC0_ORYNI</name>
<dbReference type="Gramene" id="ONIVA01G01210.1">
    <property type="protein sequence ID" value="ONIVA01G01210.1"/>
    <property type="gene ID" value="ONIVA01G01210"/>
</dbReference>
<dbReference type="Proteomes" id="UP000006591">
    <property type="component" value="Chromosome 1"/>
</dbReference>
<dbReference type="AlphaFoldDB" id="A0A0E0FFC0"/>
<reference evidence="1" key="1">
    <citation type="submission" date="2015-04" db="UniProtKB">
        <authorList>
            <consortium name="EnsemblPlants"/>
        </authorList>
    </citation>
    <scope>IDENTIFICATION</scope>
    <source>
        <strain evidence="1">SL10</strain>
    </source>
</reference>
<evidence type="ECO:0000313" key="2">
    <source>
        <dbReference type="Proteomes" id="UP000006591"/>
    </source>
</evidence>
<reference evidence="1" key="2">
    <citation type="submission" date="2018-04" db="EMBL/GenBank/DDBJ databases">
        <title>OnivRS2 (Oryza nivara Reference Sequence Version 2).</title>
        <authorList>
            <person name="Zhang J."/>
            <person name="Kudrna D."/>
            <person name="Lee S."/>
            <person name="Talag J."/>
            <person name="Rajasekar S."/>
            <person name="Welchert J."/>
            <person name="Hsing Y.-I."/>
            <person name="Wing R.A."/>
        </authorList>
    </citation>
    <scope>NUCLEOTIDE SEQUENCE [LARGE SCALE GENOMIC DNA]</scope>
</reference>
<accession>A0A0E0FFC0</accession>
<organism evidence="1">
    <name type="scientific">Oryza nivara</name>
    <name type="common">Indian wild rice</name>
    <name type="synonym">Oryza sativa f. spontanea</name>
    <dbReference type="NCBI Taxonomy" id="4536"/>
    <lineage>
        <taxon>Eukaryota</taxon>
        <taxon>Viridiplantae</taxon>
        <taxon>Streptophyta</taxon>
        <taxon>Embryophyta</taxon>
        <taxon>Tracheophyta</taxon>
        <taxon>Spermatophyta</taxon>
        <taxon>Magnoliopsida</taxon>
        <taxon>Liliopsida</taxon>
        <taxon>Poales</taxon>
        <taxon>Poaceae</taxon>
        <taxon>BOP clade</taxon>
        <taxon>Oryzoideae</taxon>
        <taxon>Oryzeae</taxon>
        <taxon>Oryzinae</taxon>
        <taxon>Oryza</taxon>
    </lineage>
</organism>
<protein>
    <submittedName>
        <fullName evidence="1">Uncharacterized protein</fullName>
    </submittedName>
</protein>
<proteinExistence type="predicted"/>
<keyword evidence="2" id="KW-1185">Reference proteome</keyword>
<evidence type="ECO:0000313" key="1">
    <source>
        <dbReference type="EnsemblPlants" id="ONIVA01G01210.1"/>
    </source>
</evidence>